<dbReference type="Proteomes" id="UP000591131">
    <property type="component" value="Unassembled WGS sequence"/>
</dbReference>
<organism evidence="1 2">
    <name type="scientific">Perkinsus chesapeaki</name>
    <name type="common">Clam parasite</name>
    <name type="synonym">Perkinsus andrewsi</name>
    <dbReference type="NCBI Taxonomy" id="330153"/>
    <lineage>
        <taxon>Eukaryota</taxon>
        <taxon>Sar</taxon>
        <taxon>Alveolata</taxon>
        <taxon>Perkinsozoa</taxon>
        <taxon>Perkinsea</taxon>
        <taxon>Perkinsida</taxon>
        <taxon>Perkinsidae</taxon>
        <taxon>Perkinsus</taxon>
    </lineage>
</organism>
<dbReference type="EMBL" id="JAAPAO010000364">
    <property type="protein sequence ID" value="KAF4661851.1"/>
    <property type="molecule type" value="Genomic_DNA"/>
</dbReference>
<gene>
    <name evidence="1" type="ORF">FOL47_006527</name>
</gene>
<evidence type="ECO:0000313" key="2">
    <source>
        <dbReference type="Proteomes" id="UP000591131"/>
    </source>
</evidence>
<name>A0A7J6LSJ4_PERCH</name>
<comment type="caution">
    <text evidence="1">The sequence shown here is derived from an EMBL/GenBank/DDBJ whole genome shotgun (WGS) entry which is preliminary data.</text>
</comment>
<dbReference type="AlphaFoldDB" id="A0A7J6LSJ4"/>
<sequence>MMLLLATRERVALELNSLKRHLSCSRIPTDIFGGVWEFLTFPRHPRGILKHGGARCSICREGGWWRNNVGLRTTPFLEKNAVLENKGEGKFEVRSSQLAEPLTIEPPPADNELVVMWMVVHRKGILYYGLIGAYVFKIYRVDPWEAPERSFELIYSITTTIVHAFDILETGQGHYRIIHNDMTEEANYFVIVDKQGSSTITTRVIEAPFEATYVPFIALVGFDVICLEAESEAADGQWFGELLLLYLLPEKGSAVTISSLKTGLSLPDEYVPELSPCGHALFIRRSSEVPGPSGNFTLAY</sequence>
<reference evidence="1 2" key="1">
    <citation type="submission" date="2020-04" db="EMBL/GenBank/DDBJ databases">
        <title>Perkinsus chesapeaki whole genome sequence.</title>
        <authorList>
            <person name="Bogema D.R."/>
        </authorList>
    </citation>
    <scope>NUCLEOTIDE SEQUENCE [LARGE SCALE GENOMIC DNA]</scope>
    <source>
        <strain evidence="1">ATCC PRA-425</strain>
    </source>
</reference>
<evidence type="ECO:0000313" key="1">
    <source>
        <dbReference type="EMBL" id="KAF4661851.1"/>
    </source>
</evidence>
<protein>
    <submittedName>
        <fullName evidence="1">Uncharacterized protein</fullName>
    </submittedName>
</protein>
<proteinExistence type="predicted"/>
<keyword evidence="2" id="KW-1185">Reference proteome</keyword>
<accession>A0A7J6LSJ4</accession>